<dbReference type="EMBL" id="RIBY02002289">
    <property type="protein sequence ID" value="KAH9820901.1"/>
    <property type="molecule type" value="Genomic_DNA"/>
</dbReference>
<dbReference type="AlphaFoldDB" id="A0A9W7SL03"/>
<sequence>MTSTRRKLMPREKQYFANHALLVSTVYLCPQHSATTPRRANDAKLTLPPSTSSPMMRHAAVLIVLLLRSCAMLARDDACNSPPAAAEVWR</sequence>
<gene>
    <name evidence="1" type="ORF">Tdes44962_MAKER05092</name>
</gene>
<evidence type="ECO:0000313" key="2">
    <source>
        <dbReference type="Proteomes" id="UP001138500"/>
    </source>
</evidence>
<organism evidence="1 2">
    <name type="scientific">Teratosphaeria destructans</name>
    <dbReference type="NCBI Taxonomy" id="418781"/>
    <lineage>
        <taxon>Eukaryota</taxon>
        <taxon>Fungi</taxon>
        <taxon>Dikarya</taxon>
        <taxon>Ascomycota</taxon>
        <taxon>Pezizomycotina</taxon>
        <taxon>Dothideomycetes</taxon>
        <taxon>Dothideomycetidae</taxon>
        <taxon>Mycosphaerellales</taxon>
        <taxon>Teratosphaeriaceae</taxon>
        <taxon>Teratosphaeria</taxon>
    </lineage>
</organism>
<reference evidence="1 2" key="1">
    <citation type="journal article" date="2018" name="IMA Fungus">
        <title>IMA Genome-F 10: Nine draft genome sequences of Claviceps purpurea s.lat., including C. arundinis, C. humidiphila, and C. cf. spartinae, pseudomolecules for the pitch canker pathogen Fusarium circinatum, draft genome of Davidsoniella eucalypti, Grosmannia galeiformis, Quambalaria eucalypti, and Teratosphaeria destructans.</title>
        <authorList>
            <person name="Wingfield B.D."/>
            <person name="Liu M."/>
            <person name="Nguyen H.D."/>
            <person name="Lane F.A."/>
            <person name="Morgan S.W."/>
            <person name="De Vos L."/>
            <person name="Wilken P.M."/>
            <person name="Duong T.A."/>
            <person name="Aylward J."/>
            <person name="Coetzee M.P."/>
            <person name="Dadej K."/>
            <person name="De Beer Z.W."/>
            <person name="Findlay W."/>
            <person name="Havenga M."/>
            <person name="Kolarik M."/>
            <person name="Menzies J.G."/>
            <person name="Naidoo K."/>
            <person name="Pochopski O."/>
            <person name="Shoukouhi P."/>
            <person name="Santana Q.C."/>
            <person name="Seifert K.A."/>
            <person name="Soal N."/>
            <person name="Steenkamp E.T."/>
            <person name="Tatham C.T."/>
            <person name="van der Nest M.A."/>
            <person name="Wingfield M.J."/>
        </authorList>
    </citation>
    <scope>NUCLEOTIDE SEQUENCE [LARGE SCALE GENOMIC DNA]</scope>
    <source>
        <strain evidence="1">CMW44962</strain>
    </source>
</reference>
<protein>
    <submittedName>
        <fullName evidence="1">Uncharacterized protein</fullName>
    </submittedName>
</protein>
<comment type="caution">
    <text evidence="1">The sequence shown here is derived from an EMBL/GenBank/DDBJ whole genome shotgun (WGS) entry which is preliminary data.</text>
</comment>
<name>A0A9W7SL03_9PEZI</name>
<accession>A0A9W7SL03</accession>
<dbReference type="Proteomes" id="UP001138500">
    <property type="component" value="Unassembled WGS sequence"/>
</dbReference>
<evidence type="ECO:0000313" key="1">
    <source>
        <dbReference type="EMBL" id="KAH9820901.1"/>
    </source>
</evidence>
<reference evidence="1 2" key="2">
    <citation type="journal article" date="2021" name="Curr. Genet.">
        <title>Genetic response to nitrogen starvation in the aggressive Eucalyptus foliar pathogen Teratosphaeria destructans.</title>
        <authorList>
            <person name="Havenga M."/>
            <person name="Wingfield B.D."/>
            <person name="Wingfield M.J."/>
            <person name="Dreyer L.L."/>
            <person name="Roets F."/>
            <person name="Aylward J."/>
        </authorList>
    </citation>
    <scope>NUCLEOTIDE SEQUENCE [LARGE SCALE GENOMIC DNA]</scope>
    <source>
        <strain evidence="1">CMW44962</strain>
    </source>
</reference>
<keyword evidence="2" id="KW-1185">Reference proteome</keyword>
<proteinExistence type="predicted"/>